<dbReference type="OrthoDB" id="9813368at2"/>
<evidence type="ECO:0000313" key="7">
    <source>
        <dbReference type="EMBL" id="OMP68041.1"/>
    </source>
</evidence>
<keyword evidence="4" id="KW-0788">Thiol protease</keyword>
<dbReference type="Pfam" id="PF23795">
    <property type="entry name" value="SH3_YKFC_2nd"/>
    <property type="match status" value="1"/>
</dbReference>
<sequence length="338" mass="37879">MKFKMTIIMALLVSFFSSVVPQETEAAAAPSCYSPKQAAKTYVNVSVATLWKTPGQKRSIDKYSLSNPVDMRTWTAKMPGVKERIWLTGKTESQALYGQEVKVLKTSGSWVQAAVKDQYTPKSKYGYPGWLPKSQITTQQAGYEKCQIASVKSKTAYLFHDKNKKFIEISFNTRLRILKTEKDWIQVMTPSNKAKWIKKSDVNVYASTPVISKPKGTDLLKTGKVFVGLPYLWAGVSAYGFDCSGFTYSVYRYHGISIPRDASEQFKKGKAVSKSKLQPGDLMFFAYNNGKGKVHHVAMYAGNGKMIHSPRAGKNVEIISINTAPYKQEYAGSRRYIN</sequence>
<dbReference type="InterPro" id="IPR038765">
    <property type="entry name" value="Papain-like_cys_pep_sf"/>
</dbReference>
<keyword evidence="5" id="KW-0732">Signal</keyword>
<feature type="signal peptide" evidence="5">
    <location>
        <begin position="1"/>
        <end position="21"/>
    </location>
</feature>
<dbReference type="SUPFAM" id="SSF54001">
    <property type="entry name" value="Cysteine proteinases"/>
    <property type="match status" value="1"/>
</dbReference>
<dbReference type="Gene3D" id="3.90.1720.10">
    <property type="entry name" value="endopeptidase domain like (from Nostoc punctiforme)"/>
    <property type="match status" value="1"/>
</dbReference>
<proteinExistence type="inferred from homology"/>
<dbReference type="EMBL" id="MSFI01000006">
    <property type="protein sequence ID" value="OMP68041.1"/>
    <property type="molecule type" value="Genomic_DNA"/>
</dbReference>
<name>A0A1V2AAM7_9BACI</name>
<evidence type="ECO:0000256" key="2">
    <source>
        <dbReference type="ARBA" id="ARBA00022670"/>
    </source>
</evidence>
<organism evidence="7 8">
    <name type="scientific">Domibacillus epiphyticus</name>
    <dbReference type="NCBI Taxonomy" id="1714355"/>
    <lineage>
        <taxon>Bacteria</taxon>
        <taxon>Bacillati</taxon>
        <taxon>Bacillota</taxon>
        <taxon>Bacilli</taxon>
        <taxon>Bacillales</taxon>
        <taxon>Bacillaceae</taxon>
        <taxon>Domibacillus</taxon>
    </lineage>
</organism>
<dbReference type="STRING" id="1714355.BTO28_03560"/>
<dbReference type="GO" id="GO:0006508">
    <property type="term" value="P:proteolysis"/>
    <property type="evidence" value="ECO:0007669"/>
    <property type="project" value="UniProtKB-KW"/>
</dbReference>
<dbReference type="Proteomes" id="UP000188613">
    <property type="component" value="Unassembled WGS sequence"/>
</dbReference>
<dbReference type="PANTHER" id="PTHR47053">
    <property type="entry name" value="MUREIN DD-ENDOPEPTIDASE MEPH-RELATED"/>
    <property type="match status" value="1"/>
</dbReference>
<evidence type="ECO:0000259" key="6">
    <source>
        <dbReference type="PROSITE" id="PS51935"/>
    </source>
</evidence>
<evidence type="ECO:0000256" key="3">
    <source>
        <dbReference type="ARBA" id="ARBA00022801"/>
    </source>
</evidence>
<dbReference type="RefSeq" id="WP_076764099.1">
    <property type="nucleotide sequence ID" value="NZ_MSFI01000006.1"/>
</dbReference>
<dbReference type="InterPro" id="IPR000064">
    <property type="entry name" value="NLP_P60_dom"/>
</dbReference>
<comment type="similarity">
    <text evidence="1">Belongs to the peptidase C40 family.</text>
</comment>
<feature type="chain" id="PRO_5039048596" evidence="5">
    <location>
        <begin position="22"/>
        <end position="338"/>
    </location>
</feature>
<dbReference type="PANTHER" id="PTHR47053:SF3">
    <property type="entry name" value="GAMMA-D-GLUTAMYL-L-LYSINE DIPEPTIDYL-PEPTIDASE"/>
    <property type="match status" value="1"/>
</dbReference>
<gene>
    <name evidence="7" type="ORF">BTO28_03560</name>
</gene>
<protein>
    <submittedName>
        <fullName evidence="7">Peptidase P60</fullName>
    </submittedName>
</protein>
<dbReference type="Gene3D" id="2.30.30.40">
    <property type="entry name" value="SH3 Domains"/>
    <property type="match status" value="2"/>
</dbReference>
<evidence type="ECO:0000256" key="5">
    <source>
        <dbReference type="SAM" id="SignalP"/>
    </source>
</evidence>
<dbReference type="InterPro" id="IPR057812">
    <property type="entry name" value="SH3_YKFC_2nd"/>
</dbReference>
<accession>A0A1V2AAM7</accession>
<evidence type="ECO:0000313" key="8">
    <source>
        <dbReference type="Proteomes" id="UP000188613"/>
    </source>
</evidence>
<keyword evidence="3" id="KW-0378">Hydrolase</keyword>
<dbReference type="AlphaFoldDB" id="A0A1V2AAM7"/>
<dbReference type="PROSITE" id="PS51935">
    <property type="entry name" value="NLPC_P60"/>
    <property type="match status" value="1"/>
</dbReference>
<dbReference type="Pfam" id="PF00877">
    <property type="entry name" value="NLPC_P60"/>
    <property type="match status" value="1"/>
</dbReference>
<dbReference type="GO" id="GO:0008234">
    <property type="term" value="F:cysteine-type peptidase activity"/>
    <property type="evidence" value="ECO:0007669"/>
    <property type="project" value="UniProtKB-KW"/>
</dbReference>
<feature type="domain" description="NlpC/P60" evidence="6">
    <location>
        <begin position="213"/>
        <end position="337"/>
    </location>
</feature>
<evidence type="ECO:0000256" key="1">
    <source>
        <dbReference type="ARBA" id="ARBA00007074"/>
    </source>
</evidence>
<keyword evidence="8" id="KW-1185">Reference proteome</keyword>
<dbReference type="InterPro" id="IPR051202">
    <property type="entry name" value="Peptidase_C40"/>
</dbReference>
<reference evidence="7 8" key="1">
    <citation type="submission" date="2016-12" db="EMBL/GenBank/DDBJ databases">
        <title>Domibacillus sp. SAB 38T whole genome sequencing.</title>
        <authorList>
            <person name="Verma A."/>
            <person name="Ojha A.K."/>
            <person name="Krishnamurthi S."/>
        </authorList>
    </citation>
    <scope>NUCLEOTIDE SEQUENCE [LARGE SCALE GENOMIC DNA]</scope>
    <source>
        <strain evidence="7 8">SAB 38</strain>
    </source>
</reference>
<keyword evidence="2" id="KW-0645">Protease</keyword>
<comment type="caution">
    <text evidence="7">The sequence shown here is derived from an EMBL/GenBank/DDBJ whole genome shotgun (WGS) entry which is preliminary data.</text>
</comment>
<evidence type="ECO:0000256" key="4">
    <source>
        <dbReference type="ARBA" id="ARBA00022807"/>
    </source>
</evidence>